<evidence type="ECO:0000313" key="3">
    <source>
        <dbReference type="Proteomes" id="UP001516023"/>
    </source>
</evidence>
<organism evidence="2 3">
    <name type="scientific">Cyclotella cryptica</name>
    <dbReference type="NCBI Taxonomy" id="29204"/>
    <lineage>
        <taxon>Eukaryota</taxon>
        <taxon>Sar</taxon>
        <taxon>Stramenopiles</taxon>
        <taxon>Ochrophyta</taxon>
        <taxon>Bacillariophyta</taxon>
        <taxon>Coscinodiscophyceae</taxon>
        <taxon>Thalassiosirophycidae</taxon>
        <taxon>Stephanodiscales</taxon>
        <taxon>Stephanodiscaceae</taxon>
        <taxon>Cyclotella</taxon>
    </lineage>
</organism>
<accession>A0ABD3P593</accession>
<reference evidence="2 3" key="1">
    <citation type="journal article" date="2020" name="G3 (Bethesda)">
        <title>Improved Reference Genome for Cyclotella cryptica CCMP332, a Model for Cell Wall Morphogenesis, Salinity Adaptation, and Lipid Production in Diatoms (Bacillariophyta).</title>
        <authorList>
            <person name="Roberts W.R."/>
            <person name="Downey K.M."/>
            <person name="Ruck E.C."/>
            <person name="Traller J.C."/>
            <person name="Alverson A.J."/>
        </authorList>
    </citation>
    <scope>NUCLEOTIDE SEQUENCE [LARGE SCALE GENOMIC DNA]</scope>
    <source>
        <strain evidence="2 3">CCMP332</strain>
    </source>
</reference>
<feature type="transmembrane region" description="Helical" evidence="1">
    <location>
        <begin position="38"/>
        <end position="56"/>
    </location>
</feature>
<protein>
    <submittedName>
        <fullName evidence="2">Uncharacterized protein</fullName>
    </submittedName>
</protein>
<sequence length="186" mass="20261">MKSSAVNAHGTMAPLLLTSSLVTFLAVLYFQIDITCKVVIFTLVIAAIVGAFRMAVAETNCAVGNQRGNPRPLSYTFGYVILPSNPNSFPFFASVSSLNSAVVAARRAFQEKGKAGIIFKNKLSRGCIALEFYGLVGINGKSIEIEFGQSSNLNPTKVFLQGEIYKVIDLDEVTFESFRVKFYIHG</sequence>
<dbReference type="EMBL" id="JABMIG020000272">
    <property type="protein sequence ID" value="KAL3782914.1"/>
    <property type="molecule type" value="Genomic_DNA"/>
</dbReference>
<keyword evidence="1" id="KW-0812">Transmembrane</keyword>
<dbReference type="Proteomes" id="UP001516023">
    <property type="component" value="Unassembled WGS sequence"/>
</dbReference>
<dbReference type="AlphaFoldDB" id="A0ABD3P593"/>
<proteinExistence type="predicted"/>
<gene>
    <name evidence="2" type="ORF">HJC23_004893</name>
</gene>
<evidence type="ECO:0000313" key="2">
    <source>
        <dbReference type="EMBL" id="KAL3782914.1"/>
    </source>
</evidence>
<evidence type="ECO:0000256" key="1">
    <source>
        <dbReference type="SAM" id="Phobius"/>
    </source>
</evidence>
<comment type="caution">
    <text evidence="2">The sequence shown here is derived from an EMBL/GenBank/DDBJ whole genome shotgun (WGS) entry which is preliminary data.</text>
</comment>
<name>A0ABD3P593_9STRA</name>
<feature type="transmembrane region" description="Helical" evidence="1">
    <location>
        <begin position="12"/>
        <end position="32"/>
    </location>
</feature>
<keyword evidence="1" id="KW-1133">Transmembrane helix</keyword>
<keyword evidence="3" id="KW-1185">Reference proteome</keyword>
<keyword evidence="1" id="KW-0472">Membrane</keyword>